<sequence>MPLGVQVAAIEYNDHLTIAVAEEIEKVFGGWVPPFKAKHN</sequence>
<protein>
    <submittedName>
        <fullName evidence="1">Uncharacterized protein</fullName>
    </submittedName>
</protein>
<evidence type="ECO:0000313" key="1">
    <source>
        <dbReference type="EMBL" id="RWR98397.1"/>
    </source>
</evidence>
<dbReference type="EMBL" id="NCKU01022333">
    <property type="protein sequence ID" value="RWR98397.1"/>
    <property type="molecule type" value="Genomic_DNA"/>
</dbReference>
<comment type="caution">
    <text evidence="1">The sequence shown here is derived from an EMBL/GenBank/DDBJ whole genome shotgun (WGS) entry which is preliminary data.</text>
</comment>
<gene>
    <name evidence="1" type="ORF">B4U79_13549</name>
</gene>
<dbReference type="Proteomes" id="UP000285301">
    <property type="component" value="Unassembled WGS sequence"/>
</dbReference>
<dbReference type="InterPro" id="IPR036928">
    <property type="entry name" value="AS_sf"/>
</dbReference>
<organism evidence="1 2">
    <name type="scientific">Dinothrombium tinctorium</name>
    <dbReference type="NCBI Taxonomy" id="1965070"/>
    <lineage>
        <taxon>Eukaryota</taxon>
        <taxon>Metazoa</taxon>
        <taxon>Ecdysozoa</taxon>
        <taxon>Arthropoda</taxon>
        <taxon>Chelicerata</taxon>
        <taxon>Arachnida</taxon>
        <taxon>Acari</taxon>
        <taxon>Acariformes</taxon>
        <taxon>Trombidiformes</taxon>
        <taxon>Prostigmata</taxon>
        <taxon>Anystina</taxon>
        <taxon>Parasitengona</taxon>
        <taxon>Trombidioidea</taxon>
        <taxon>Trombidiidae</taxon>
        <taxon>Dinothrombium</taxon>
    </lineage>
</organism>
<name>A0A3S3PVD5_9ACAR</name>
<dbReference type="OrthoDB" id="6428749at2759"/>
<evidence type="ECO:0000313" key="2">
    <source>
        <dbReference type="Proteomes" id="UP000285301"/>
    </source>
</evidence>
<accession>A0A3S3PVD5</accession>
<keyword evidence="2" id="KW-1185">Reference proteome</keyword>
<proteinExistence type="predicted"/>
<dbReference type="SUPFAM" id="SSF75304">
    <property type="entry name" value="Amidase signature (AS) enzymes"/>
    <property type="match status" value="1"/>
</dbReference>
<reference evidence="1 2" key="1">
    <citation type="journal article" date="2018" name="Gigascience">
        <title>Genomes of trombidid mites reveal novel predicted allergens and laterally-transferred genes associated with secondary metabolism.</title>
        <authorList>
            <person name="Dong X."/>
            <person name="Chaisiri K."/>
            <person name="Xia D."/>
            <person name="Armstrong S.D."/>
            <person name="Fang Y."/>
            <person name="Donnelly M.J."/>
            <person name="Kadowaki T."/>
            <person name="McGarry J.W."/>
            <person name="Darby A.C."/>
            <person name="Makepeace B.L."/>
        </authorList>
    </citation>
    <scope>NUCLEOTIDE SEQUENCE [LARGE SCALE GENOMIC DNA]</scope>
    <source>
        <strain evidence="1">UoL-WK</strain>
    </source>
</reference>
<dbReference type="STRING" id="1965070.A0A3S3PVD5"/>
<dbReference type="AlphaFoldDB" id="A0A3S3PVD5"/>